<dbReference type="EMBL" id="AP025293">
    <property type="protein sequence ID" value="BDD00922.1"/>
    <property type="molecule type" value="Genomic_DNA"/>
</dbReference>
<sequence length="218" mass="25126">MEQIGKIIRIQEAEQCGTIALPTGAHYSFQFNELKGVSPQHQSPVIFIAEHEQATNIREVFFSRDQQLVADRPDHSHLHRNVRQLLPKALMQISLMDRFTVEKTVHFPENIGLQECVPTTAEDDVFYAVREHRKGHSRFVRNKTPLPTNALTVILKKHAQHYRILTCFFGPKATVEPFDKRANRQAYDFWKNHALVEGADPYDPDTVTSECPWKIPSK</sequence>
<evidence type="ECO:0000313" key="1">
    <source>
        <dbReference type="EMBL" id="BDD00922.1"/>
    </source>
</evidence>
<keyword evidence="1" id="KW-0614">Plasmid</keyword>
<geneLocation type="plasmid" evidence="1 2">
    <name>pPP1</name>
</geneLocation>
<dbReference type="RefSeq" id="WP_338398154.1">
    <property type="nucleotide sequence ID" value="NZ_AP025293.1"/>
</dbReference>
<proteinExistence type="predicted"/>
<evidence type="ECO:0000313" key="2">
    <source>
        <dbReference type="Proteomes" id="UP001354989"/>
    </source>
</evidence>
<name>A0ABM7VIZ5_9BACT</name>
<accession>A0ABM7VIZ5</accession>
<gene>
    <name evidence="1" type="ORF">PEPS_32020</name>
</gene>
<reference evidence="1 2" key="1">
    <citation type="submission" date="2021-12" db="EMBL/GenBank/DDBJ databases">
        <title>Genome sequencing of bacteria with rrn-lacking chromosome and rrn-plasmid.</title>
        <authorList>
            <person name="Anda M."/>
            <person name="Iwasaki W."/>
        </authorList>
    </citation>
    <scope>NUCLEOTIDE SEQUENCE [LARGE SCALE GENOMIC DNA]</scope>
    <source>
        <strain evidence="1 2">NBRC 101262</strain>
        <plasmid evidence="1 2">pPP1</plasmid>
    </source>
</reference>
<keyword evidence="2" id="KW-1185">Reference proteome</keyword>
<organism evidence="1 2">
    <name type="scientific">Persicobacter psychrovividus</name>
    <dbReference type="NCBI Taxonomy" id="387638"/>
    <lineage>
        <taxon>Bacteria</taxon>
        <taxon>Pseudomonadati</taxon>
        <taxon>Bacteroidota</taxon>
        <taxon>Cytophagia</taxon>
        <taxon>Cytophagales</taxon>
        <taxon>Persicobacteraceae</taxon>
        <taxon>Persicobacter</taxon>
    </lineage>
</organism>
<dbReference type="Proteomes" id="UP001354989">
    <property type="component" value="Plasmid pPP1"/>
</dbReference>
<protein>
    <submittedName>
        <fullName evidence="1">Uncharacterized protein</fullName>
    </submittedName>
</protein>